<keyword evidence="7" id="KW-1185">Reference proteome</keyword>
<sequence>MTQHSRHRAADHFDVVVCGGGPVGLVTAFLLGREGLNVALFEKRPGTTTLPKGQYLHASTAEFFRQWGVWDLLRDAGWETEAANGQGFYVNVANGPVAAIRAIDGTHEEYEAKWAQYSPVYPRKVPASDYEAAICRRAESYPAPPCTSTHGSRTSSSSTQGFT</sequence>
<keyword evidence="6" id="KW-0560">Oxidoreductase</keyword>
<evidence type="ECO:0000313" key="7">
    <source>
        <dbReference type="Proteomes" id="UP000516028"/>
    </source>
</evidence>
<accession>A0A7H0GPV5</accession>
<feature type="region of interest" description="Disordered" evidence="4">
    <location>
        <begin position="143"/>
        <end position="163"/>
    </location>
</feature>
<dbReference type="GO" id="GO:0016709">
    <property type="term" value="F:oxidoreductase activity, acting on paired donors, with incorporation or reduction of molecular oxygen, NAD(P)H as one donor, and incorporation of one atom of oxygen"/>
    <property type="evidence" value="ECO:0007669"/>
    <property type="project" value="UniProtKB-ARBA"/>
</dbReference>
<keyword evidence="2" id="KW-0285">Flavoprotein</keyword>
<dbReference type="PANTHER" id="PTHR43004">
    <property type="entry name" value="TRK SYSTEM POTASSIUM UPTAKE PROTEIN"/>
    <property type="match status" value="1"/>
</dbReference>
<dbReference type="InterPro" id="IPR036188">
    <property type="entry name" value="FAD/NAD-bd_sf"/>
</dbReference>
<dbReference type="Gene3D" id="3.30.9.10">
    <property type="entry name" value="D-Amino Acid Oxidase, subunit A, domain 2"/>
    <property type="match status" value="1"/>
</dbReference>
<evidence type="ECO:0000256" key="1">
    <source>
        <dbReference type="ARBA" id="ARBA00001974"/>
    </source>
</evidence>
<feature type="compositionally biased region" description="Low complexity" evidence="4">
    <location>
        <begin position="147"/>
        <end position="163"/>
    </location>
</feature>
<proteinExistence type="predicted"/>
<evidence type="ECO:0000313" key="6">
    <source>
        <dbReference type="EMBL" id="QNP50321.1"/>
    </source>
</evidence>
<dbReference type="InterPro" id="IPR002938">
    <property type="entry name" value="FAD-bd"/>
</dbReference>
<dbReference type="GO" id="GO:0071949">
    <property type="term" value="F:FAD binding"/>
    <property type="evidence" value="ECO:0007669"/>
    <property type="project" value="InterPro"/>
</dbReference>
<comment type="cofactor">
    <cofactor evidence="1">
        <name>FAD</name>
        <dbReference type="ChEBI" id="CHEBI:57692"/>
    </cofactor>
</comment>
<dbReference type="AlphaFoldDB" id="A0A7H0GPV5"/>
<dbReference type="SUPFAM" id="SSF51905">
    <property type="entry name" value="FAD/NAD(P)-binding domain"/>
    <property type="match status" value="1"/>
</dbReference>
<evidence type="ECO:0000256" key="4">
    <source>
        <dbReference type="SAM" id="MobiDB-lite"/>
    </source>
</evidence>
<dbReference type="Proteomes" id="UP000516028">
    <property type="component" value="Chromosome"/>
</dbReference>
<dbReference type="Pfam" id="PF01494">
    <property type="entry name" value="FAD_binding_3"/>
    <property type="match status" value="1"/>
</dbReference>
<keyword evidence="3" id="KW-0274">FAD</keyword>
<gene>
    <name evidence="6" type="ORF">H9K75_11410</name>
</gene>
<evidence type="ECO:0000256" key="2">
    <source>
        <dbReference type="ARBA" id="ARBA00022630"/>
    </source>
</evidence>
<dbReference type="Gene3D" id="3.50.50.60">
    <property type="entry name" value="FAD/NAD(P)-binding domain"/>
    <property type="match status" value="1"/>
</dbReference>
<evidence type="ECO:0000256" key="3">
    <source>
        <dbReference type="ARBA" id="ARBA00022827"/>
    </source>
</evidence>
<name>A0A7H0GPV5_9BURK</name>
<evidence type="ECO:0000259" key="5">
    <source>
        <dbReference type="Pfam" id="PF01494"/>
    </source>
</evidence>
<dbReference type="EMBL" id="CP060783">
    <property type="protein sequence ID" value="QNP50321.1"/>
    <property type="molecule type" value="Genomic_DNA"/>
</dbReference>
<organism evidence="6 7">
    <name type="scientific">Diaphorobacter aerolatus</name>
    <dbReference type="NCBI Taxonomy" id="1288495"/>
    <lineage>
        <taxon>Bacteria</taxon>
        <taxon>Pseudomonadati</taxon>
        <taxon>Pseudomonadota</taxon>
        <taxon>Betaproteobacteria</taxon>
        <taxon>Burkholderiales</taxon>
        <taxon>Comamonadaceae</taxon>
        <taxon>Diaphorobacter</taxon>
    </lineage>
</organism>
<feature type="domain" description="FAD-binding" evidence="5">
    <location>
        <begin position="13"/>
        <end position="143"/>
    </location>
</feature>
<dbReference type="InterPro" id="IPR050641">
    <property type="entry name" value="RIFMO-like"/>
</dbReference>
<keyword evidence="6" id="KW-0503">Monooxygenase</keyword>
<dbReference type="KEGG" id="daer:H9K75_11410"/>
<dbReference type="PANTHER" id="PTHR43004:SF19">
    <property type="entry name" value="BINDING MONOOXYGENASE, PUTATIVE (JCVI)-RELATED"/>
    <property type="match status" value="1"/>
</dbReference>
<reference evidence="6 7" key="1">
    <citation type="submission" date="2020-08" db="EMBL/GenBank/DDBJ databases">
        <title>Genome sequence of Diaphorobacter aerolatus KACC 16536T.</title>
        <authorList>
            <person name="Hyun D.-W."/>
            <person name="Bae J.-W."/>
        </authorList>
    </citation>
    <scope>NUCLEOTIDE SEQUENCE [LARGE SCALE GENOMIC DNA]</scope>
    <source>
        <strain evidence="6 7">KACC 16536</strain>
    </source>
</reference>
<protein>
    <submittedName>
        <fullName evidence="6">FAD-dependent monooxygenase</fullName>
    </submittedName>
</protein>